<name>A0A1E3G1X9_9BACT</name>
<dbReference type="STRING" id="1008305.A4H02_07020"/>
<dbReference type="AlphaFoldDB" id="A0A1E3G1X9"/>
<dbReference type="InterPro" id="IPR045864">
    <property type="entry name" value="aa-tRNA-synth_II/BPL/LPL"/>
</dbReference>
<comment type="caution">
    <text evidence="2">The sequence shown here is derived from an EMBL/GenBank/DDBJ whole genome shotgun (WGS) entry which is preliminary data.</text>
</comment>
<feature type="domain" description="BPL/LPL catalytic" evidence="1">
    <location>
        <begin position="24"/>
        <end position="218"/>
    </location>
</feature>
<dbReference type="Gene3D" id="3.30.930.10">
    <property type="entry name" value="Bira Bifunctional Protein, Domain 2"/>
    <property type="match status" value="1"/>
</dbReference>
<dbReference type="SUPFAM" id="SSF55681">
    <property type="entry name" value="Class II aaRS and biotin synthetases"/>
    <property type="match status" value="1"/>
</dbReference>
<dbReference type="InterPro" id="IPR050664">
    <property type="entry name" value="Octanoyltrans_LipM/LipL"/>
</dbReference>
<keyword evidence="2" id="KW-0436">Ligase</keyword>
<protein>
    <submittedName>
        <fullName evidence="2">Ligase</fullName>
    </submittedName>
</protein>
<dbReference type="PANTHER" id="PTHR43679">
    <property type="entry name" value="OCTANOYLTRANSFERASE LIPM-RELATED"/>
    <property type="match status" value="1"/>
</dbReference>
<dbReference type="InterPro" id="IPR004143">
    <property type="entry name" value="BPL_LPL_catalytic"/>
</dbReference>
<reference evidence="3" key="1">
    <citation type="submission" date="2016-04" db="EMBL/GenBank/DDBJ databases">
        <title>The genome sequence project of a novel Fervidobacterium isolate from a hot spring in Thailand.</title>
        <authorList>
            <person name="Gonzalez J.M."/>
            <person name="Cuecas A."/>
            <person name="Kanoksilapatham W."/>
        </authorList>
    </citation>
    <scope>NUCLEOTIDE SEQUENCE [LARGE SCALE GENOMIC DNA]</scope>
    <source>
        <strain evidence="3">FC2004</strain>
    </source>
</reference>
<evidence type="ECO:0000313" key="2">
    <source>
        <dbReference type="EMBL" id="ODN30192.1"/>
    </source>
</evidence>
<dbReference type="GO" id="GO:0016874">
    <property type="term" value="F:ligase activity"/>
    <property type="evidence" value="ECO:0007669"/>
    <property type="project" value="UniProtKB-KW"/>
</dbReference>
<dbReference type="EMBL" id="LWAF01000010">
    <property type="protein sequence ID" value="ODN30192.1"/>
    <property type="molecule type" value="Genomic_DNA"/>
</dbReference>
<accession>A0A1E3G1X9</accession>
<dbReference type="PROSITE" id="PS51733">
    <property type="entry name" value="BPL_LPL_CATALYTIC"/>
    <property type="match status" value="1"/>
</dbReference>
<dbReference type="Proteomes" id="UP000094570">
    <property type="component" value="Unassembled WGS sequence"/>
</dbReference>
<proteinExistence type="predicted"/>
<evidence type="ECO:0000259" key="1">
    <source>
        <dbReference type="PROSITE" id="PS51733"/>
    </source>
</evidence>
<keyword evidence="3" id="KW-1185">Reference proteome</keyword>
<sequence>MYYVETLDLPGHENMAWDCVLGELVDDVTLRFYTWQRPTLSLGKHQDDSDLDLEYVRSNGFDVVRRPSGGRAVLHWDEITYAVLVPRSSELFGTSVLELYKLISELIVEGLREQGYPVEIIDGRRKALTSVCFQVPSSYEIVLNGVKVVGSAQTRTGEYVLQHGSIILKPHKEVKYCFKSTKSLQIPLIGLYDVLEVPVEGIMASIKESFEKVFGPARPLPPELLERVRSLVGERAWRFVWRRG</sequence>
<organism evidence="2 3">
    <name type="scientific">Fervidobacterium thailandense</name>
    <dbReference type="NCBI Taxonomy" id="1008305"/>
    <lineage>
        <taxon>Bacteria</taxon>
        <taxon>Thermotogati</taxon>
        <taxon>Thermotogota</taxon>
        <taxon>Thermotogae</taxon>
        <taxon>Thermotogales</taxon>
        <taxon>Fervidobacteriaceae</taxon>
        <taxon>Fervidobacterium</taxon>
    </lineage>
</organism>
<dbReference type="Pfam" id="PF21948">
    <property type="entry name" value="LplA-B_cat"/>
    <property type="match status" value="1"/>
</dbReference>
<dbReference type="CDD" id="cd16443">
    <property type="entry name" value="LplA"/>
    <property type="match status" value="1"/>
</dbReference>
<evidence type="ECO:0000313" key="3">
    <source>
        <dbReference type="Proteomes" id="UP000094570"/>
    </source>
</evidence>
<dbReference type="PANTHER" id="PTHR43679:SF2">
    <property type="entry name" value="OCTANOYL-[GCVH]:PROTEIN N-OCTANOYLTRANSFERASE"/>
    <property type="match status" value="1"/>
</dbReference>
<gene>
    <name evidence="2" type="ORF">A4H02_07020</name>
</gene>